<proteinExistence type="predicted"/>
<evidence type="ECO:0000313" key="1">
    <source>
        <dbReference type="EMBL" id="JAD63621.1"/>
    </source>
</evidence>
<reference evidence="1" key="1">
    <citation type="submission" date="2014-09" db="EMBL/GenBank/DDBJ databases">
        <authorList>
            <person name="Magalhaes I.L.F."/>
            <person name="Oliveira U."/>
            <person name="Santos F.R."/>
            <person name="Vidigal T.H.D.A."/>
            <person name="Brescovit A.D."/>
            <person name="Santos A.J."/>
        </authorList>
    </citation>
    <scope>NUCLEOTIDE SEQUENCE</scope>
    <source>
        <tissue evidence="1">Shoot tissue taken approximately 20 cm above the soil surface</tissue>
    </source>
</reference>
<protein>
    <submittedName>
        <fullName evidence="1">Uncharacterized protein</fullName>
    </submittedName>
</protein>
<name>A0A0A9MXV8_ARUDO</name>
<sequence length="10" mass="1139">MPTCSSNLTW</sequence>
<accession>A0A0A9MXV8</accession>
<dbReference type="EMBL" id="GBRH01234274">
    <property type="protein sequence ID" value="JAD63621.1"/>
    <property type="molecule type" value="Transcribed_RNA"/>
</dbReference>
<reference evidence="1" key="2">
    <citation type="journal article" date="2015" name="Data Brief">
        <title>Shoot transcriptome of the giant reed, Arundo donax.</title>
        <authorList>
            <person name="Barrero R.A."/>
            <person name="Guerrero F.D."/>
            <person name="Moolhuijzen P."/>
            <person name="Goolsby J.A."/>
            <person name="Tidwell J."/>
            <person name="Bellgard S.E."/>
            <person name="Bellgard M.I."/>
        </authorList>
    </citation>
    <scope>NUCLEOTIDE SEQUENCE</scope>
    <source>
        <tissue evidence="1">Shoot tissue taken approximately 20 cm above the soil surface</tissue>
    </source>
</reference>
<organism evidence="1">
    <name type="scientific">Arundo donax</name>
    <name type="common">Giant reed</name>
    <name type="synonym">Donax arundinaceus</name>
    <dbReference type="NCBI Taxonomy" id="35708"/>
    <lineage>
        <taxon>Eukaryota</taxon>
        <taxon>Viridiplantae</taxon>
        <taxon>Streptophyta</taxon>
        <taxon>Embryophyta</taxon>
        <taxon>Tracheophyta</taxon>
        <taxon>Spermatophyta</taxon>
        <taxon>Magnoliopsida</taxon>
        <taxon>Liliopsida</taxon>
        <taxon>Poales</taxon>
        <taxon>Poaceae</taxon>
        <taxon>PACMAD clade</taxon>
        <taxon>Arundinoideae</taxon>
        <taxon>Arundineae</taxon>
        <taxon>Arundo</taxon>
    </lineage>
</organism>